<gene>
    <name evidence="1" type="ORF">LARSCL_LOCUS11305</name>
</gene>
<keyword evidence="2" id="KW-1185">Reference proteome</keyword>
<dbReference type="EMBL" id="CAXIEN010000139">
    <property type="protein sequence ID" value="CAL1281000.1"/>
    <property type="molecule type" value="Genomic_DNA"/>
</dbReference>
<dbReference type="Proteomes" id="UP001497382">
    <property type="component" value="Unassembled WGS sequence"/>
</dbReference>
<proteinExistence type="predicted"/>
<organism evidence="1 2">
    <name type="scientific">Larinioides sclopetarius</name>
    <dbReference type="NCBI Taxonomy" id="280406"/>
    <lineage>
        <taxon>Eukaryota</taxon>
        <taxon>Metazoa</taxon>
        <taxon>Ecdysozoa</taxon>
        <taxon>Arthropoda</taxon>
        <taxon>Chelicerata</taxon>
        <taxon>Arachnida</taxon>
        <taxon>Araneae</taxon>
        <taxon>Araneomorphae</taxon>
        <taxon>Entelegynae</taxon>
        <taxon>Araneoidea</taxon>
        <taxon>Araneidae</taxon>
        <taxon>Larinioides</taxon>
    </lineage>
</organism>
<accession>A0AAV2AAK5</accession>
<evidence type="ECO:0000313" key="1">
    <source>
        <dbReference type="EMBL" id="CAL1281000.1"/>
    </source>
</evidence>
<comment type="caution">
    <text evidence="1">The sequence shown here is derived from an EMBL/GenBank/DDBJ whole genome shotgun (WGS) entry which is preliminary data.</text>
</comment>
<dbReference type="AlphaFoldDB" id="A0AAV2AAK5"/>
<sequence length="37" mass="4395">MLIKRRAAVDFQQQLLNRISDGSPQHNRLAYLYFMTV</sequence>
<protein>
    <submittedName>
        <fullName evidence="1">Uncharacterized protein</fullName>
    </submittedName>
</protein>
<name>A0AAV2AAK5_9ARAC</name>
<reference evidence="1 2" key="1">
    <citation type="submission" date="2024-04" db="EMBL/GenBank/DDBJ databases">
        <authorList>
            <person name="Rising A."/>
            <person name="Reimegard J."/>
            <person name="Sonavane S."/>
            <person name="Akerstrom W."/>
            <person name="Nylinder S."/>
            <person name="Hedman E."/>
            <person name="Kallberg Y."/>
        </authorList>
    </citation>
    <scope>NUCLEOTIDE SEQUENCE [LARGE SCALE GENOMIC DNA]</scope>
</reference>
<evidence type="ECO:0000313" key="2">
    <source>
        <dbReference type="Proteomes" id="UP001497382"/>
    </source>
</evidence>